<evidence type="ECO:0000313" key="1">
    <source>
        <dbReference type="Proteomes" id="UP000887574"/>
    </source>
</evidence>
<name>A0A915E797_9BILA</name>
<sequence>MRARFISDGRARTYTLTLLNCYGDLAIGYGCGGATTLHSNDRTKERLQAQRSIFTDKRQQMGMPDRPQKASIFDIKIIRAYKPASMVVKVEK</sequence>
<dbReference type="WBParaSite" id="jg3309">
    <property type="protein sequence ID" value="jg3309"/>
    <property type="gene ID" value="jg3309"/>
</dbReference>
<reference evidence="2" key="1">
    <citation type="submission" date="2022-11" db="UniProtKB">
        <authorList>
            <consortium name="WormBaseParasite"/>
        </authorList>
    </citation>
    <scope>IDENTIFICATION</scope>
</reference>
<dbReference type="AlphaFoldDB" id="A0A915E797"/>
<accession>A0A915E797</accession>
<protein>
    <submittedName>
        <fullName evidence="2">Uncharacterized protein</fullName>
    </submittedName>
</protein>
<organism evidence="1 2">
    <name type="scientific">Ditylenchus dipsaci</name>
    <dbReference type="NCBI Taxonomy" id="166011"/>
    <lineage>
        <taxon>Eukaryota</taxon>
        <taxon>Metazoa</taxon>
        <taxon>Ecdysozoa</taxon>
        <taxon>Nematoda</taxon>
        <taxon>Chromadorea</taxon>
        <taxon>Rhabditida</taxon>
        <taxon>Tylenchina</taxon>
        <taxon>Tylenchomorpha</taxon>
        <taxon>Sphaerularioidea</taxon>
        <taxon>Anguinidae</taxon>
        <taxon>Anguininae</taxon>
        <taxon>Ditylenchus</taxon>
    </lineage>
</organism>
<dbReference type="Proteomes" id="UP000887574">
    <property type="component" value="Unplaced"/>
</dbReference>
<evidence type="ECO:0000313" key="2">
    <source>
        <dbReference type="WBParaSite" id="jg3309"/>
    </source>
</evidence>
<keyword evidence="1" id="KW-1185">Reference proteome</keyword>
<proteinExistence type="predicted"/>